<dbReference type="InterPro" id="IPR036396">
    <property type="entry name" value="Cyt_P450_sf"/>
</dbReference>
<reference evidence="1 2" key="1">
    <citation type="journal article" date="2013" name="PLoS Genet.">
        <title>Comparative genome structure, secondary metabolite, and effector coding capacity across Cochliobolus pathogens.</title>
        <authorList>
            <person name="Condon B.J."/>
            <person name="Leng Y."/>
            <person name="Wu D."/>
            <person name="Bushley K.E."/>
            <person name="Ohm R.A."/>
            <person name="Otillar R."/>
            <person name="Martin J."/>
            <person name="Schackwitz W."/>
            <person name="Grimwood J."/>
            <person name="MohdZainudin N."/>
            <person name="Xue C."/>
            <person name="Wang R."/>
            <person name="Manning V.A."/>
            <person name="Dhillon B."/>
            <person name="Tu Z.J."/>
            <person name="Steffenson B.J."/>
            <person name="Salamov A."/>
            <person name="Sun H."/>
            <person name="Lowry S."/>
            <person name="LaButti K."/>
            <person name="Han J."/>
            <person name="Copeland A."/>
            <person name="Lindquist E."/>
            <person name="Barry K."/>
            <person name="Schmutz J."/>
            <person name="Baker S.E."/>
            <person name="Ciuffetti L.M."/>
            <person name="Grigoriev I.V."/>
            <person name="Zhong S."/>
            <person name="Turgeon B.G."/>
        </authorList>
    </citation>
    <scope>NUCLEOTIDE SEQUENCE [LARGE SCALE GENOMIC DNA]</scope>
    <source>
        <strain evidence="1 2">26-R-13</strain>
    </source>
</reference>
<dbReference type="GeneID" id="19152462"/>
<keyword evidence="2" id="KW-1185">Reference proteome</keyword>
<dbReference type="GO" id="GO:0016705">
    <property type="term" value="F:oxidoreductase activity, acting on paired donors, with incorporation or reduction of molecular oxygen"/>
    <property type="evidence" value="ECO:0007669"/>
    <property type="project" value="InterPro"/>
</dbReference>
<dbReference type="GO" id="GO:0005506">
    <property type="term" value="F:iron ion binding"/>
    <property type="evidence" value="ECO:0007669"/>
    <property type="project" value="InterPro"/>
</dbReference>
<dbReference type="Proteomes" id="UP000053841">
    <property type="component" value="Unassembled WGS sequence"/>
</dbReference>
<gene>
    <name evidence="1" type="ORF">COCCADRAFT_8797</name>
</gene>
<dbReference type="Gene3D" id="1.10.630.10">
    <property type="entry name" value="Cytochrome P450"/>
    <property type="match status" value="1"/>
</dbReference>
<dbReference type="HOGENOM" id="CLU_2775575_0_0_1"/>
<evidence type="ECO:0000313" key="1">
    <source>
        <dbReference type="EMBL" id="EUC28896.1"/>
    </source>
</evidence>
<dbReference type="GO" id="GO:0020037">
    <property type="term" value="F:heme binding"/>
    <property type="evidence" value="ECO:0007669"/>
    <property type="project" value="InterPro"/>
</dbReference>
<proteinExistence type="predicted"/>
<dbReference type="Pfam" id="PF00067">
    <property type="entry name" value="p450"/>
    <property type="match status" value="1"/>
</dbReference>
<accession>W6YCK4</accession>
<dbReference type="GO" id="GO:0004497">
    <property type="term" value="F:monooxygenase activity"/>
    <property type="evidence" value="ECO:0007669"/>
    <property type="project" value="InterPro"/>
</dbReference>
<dbReference type="InterPro" id="IPR001128">
    <property type="entry name" value="Cyt_P450"/>
</dbReference>
<dbReference type="EMBL" id="KI964779">
    <property type="protein sequence ID" value="EUC28896.1"/>
    <property type="molecule type" value="Genomic_DNA"/>
</dbReference>
<sequence>MNSIPVGMSAYFQHTDHKIFPNPHEFNPDRWLSNVAPAMKKNYIIATMVCPGAVDFEIFETTELDLKPT</sequence>
<dbReference type="SUPFAM" id="SSF48264">
    <property type="entry name" value="Cytochrome P450"/>
    <property type="match status" value="1"/>
</dbReference>
<dbReference type="KEGG" id="bze:COCCADRAFT_8797"/>
<dbReference type="RefSeq" id="XP_007716781.1">
    <property type="nucleotide sequence ID" value="XM_007718591.1"/>
</dbReference>
<evidence type="ECO:0000313" key="2">
    <source>
        <dbReference type="Proteomes" id="UP000053841"/>
    </source>
</evidence>
<organism evidence="1 2">
    <name type="scientific">Cochliobolus carbonum (strain 26-R-13)</name>
    <name type="common">Maize leaf spot fungus</name>
    <name type="synonym">Bipolaris zeicola</name>
    <dbReference type="NCBI Taxonomy" id="930089"/>
    <lineage>
        <taxon>Eukaryota</taxon>
        <taxon>Fungi</taxon>
        <taxon>Dikarya</taxon>
        <taxon>Ascomycota</taxon>
        <taxon>Pezizomycotina</taxon>
        <taxon>Dothideomycetes</taxon>
        <taxon>Pleosporomycetidae</taxon>
        <taxon>Pleosporales</taxon>
        <taxon>Pleosporineae</taxon>
        <taxon>Pleosporaceae</taxon>
        <taxon>Bipolaris</taxon>
    </lineage>
</organism>
<name>W6YCK4_COCC2</name>
<dbReference type="AlphaFoldDB" id="W6YCK4"/>
<dbReference type="OrthoDB" id="3945418at2759"/>
<protein>
    <submittedName>
        <fullName evidence="1">Uncharacterized protein</fullName>
    </submittedName>
</protein>